<dbReference type="InterPro" id="IPR036568">
    <property type="entry name" value="GGCT-like_sf"/>
</dbReference>
<dbReference type="RefSeq" id="WP_127085429.1">
    <property type="nucleotide sequence ID" value="NZ_RSCL01000023.1"/>
</dbReference>
<proteinExistence type="predicted"/>
<dbReference type="GO" id="GO:0016740">
    <property type="term" value="F:transferase activity"/>
    <property type="evidence" value="ECO:0007669"/>
    <property type="project" value="UniProtKB-KW"/>
</dbReference>
<protein>
    <recommendedName>
        <fullName evidence="1">glutathione-specific gamma-glutamylcyclotransferase</fullName>
        <ecNumber evidence="1">4.3.2.7</ecNumber>
    </recommendedName>
</protein>
<dbReference type="CDD" id="cd06661">
    <property type="entry name" value="GGCT_like"/>
    <property type="match status" value="1"/>
</dbReference>
<dbReference type="Gene3D" id="3.10.490.10">
    <property type="entry name" value="Gamma-glutamyl cyclotransferase-like"/>
    <property type="match status" value="1"/>
</dbReference>
<dbReference type="OrthoDB" id="9795692at2"/>
<dbReference type="SUPFAM" id="SSF110857">
    <property type="entry name" value="Gamma-glutamyl cyclotransferase-like"/>
    <property type="match status" value="1"/>
</dbReference>
<dbReference type="AlphaFoldDB" id="A0A3S1CYU7"/>
<reference evidence="3" key="2">
    <citation type="journal article" date="2019" name="Genome Biol. Evol.">
        <title>Day and night: Metabolic profiles and evolutionary relationships of six axenic non-marine cyanobacteria.</title>
        <authorList>
            <person name="Will S.E."/>
            <person name="Henke P."/>
            <person name="Boedeker C."/>
            <person name="Huang S."/>
            <person name="Brinkmann H."/>
            <person name="Rohde M."/>
            <person name="Jarek M."/>
            <person name="Friedl T."/>
            <person name="Seufert S."/>
            <person name="Schumacher M."/>
            <person name="Overmann J."/>
            <person name="Neumann-Schaal M."/>
            <person name="Petersen J."/>
        </authorList>
    </citation>
    <scope>NUCLEOTIDE SEQUENCE [LARGE SCALE GENOMIC DNA]</scope>
    <source>
        <strain evidence="3">PCC 7102</strain>
    </source>
</reference>
<evidence type="ECO:0000313" key="4">
    <source>
        <dbReference type="Proteomes" id="UP000271624"/>
    </source>
</evidence>
<keyword evidence="2" id="KW-0456">Lyase</keyword>
<dbReference type="InterPro" id="IPR013024">
    <property type="entry name" value="GGCT-like"/>
</dbReference>
<gene>
    <name evidence="3" type="ORF">DSM106972_073230</name>
</gene>
<evidence type="ECO:0000256" key="2">
    <source>
        <dbReference type="ARBA" id="ARBA00023239"/>
    </source>
</evidence>
<dbReference type="EMBL" id="RSCL01000023">
    <property type="protein sequence ID" value="RUT00552.1"/>
    <property type="molecule type" value="Genomic_DNA"/>
</dbReference>
<reference evidence="3" key="1">
    <citation type="submission" date="2018-12" db="EMBL/GenBank/DDBJ databases">
        <authorList>
            <person name="Will S."/>
            <person name="Neumann-Schaal M."/>
            <person name="Henke P."/>
        </authorList>
    </citation>
    <scope>NUCLEOTIDE SEQUENCE</scope>
    <source>
        <strain evidence="3">PCC 7102</strain>
    </source>
</reference>
<dbReference type="GO" id="GO:0006751">
    <property type="term" value="P:glutathione catabolic process"/>
    <property type="evidence" value="ECO:0007669"/>
    <property type="project" value="InterPro"/>
</dbReference>
<evidence type="ECO:0000313" key="3">
    <source>
        <dbReference type="EMBL" id="RUT00552.1"/>
    </source>
</evidence>
<organism evidence="3 4">
    <name type="scientific">Dulcicalothrix desertica PCC 7102</name>
    <dbReference type="NCBI Taxonomy" id="232991"/>
    <lineage>
        <taxon>Bacteria</taxon>
        <taxon>Bacillati</taxon>
        <taxon>Cyanobacteriota</taxon>
        <taxon>Cyanophyceae</taxon>
        <taxon>Nostocales</taxon>
        <taxon>Calotrichaceae</taxon>
        <taxon>Dulcicalothrix</taxon>
    </lineage>
</organism>
<dbReference type="Proteomes" id="UP000271624">
    <property type="component" value="Unassembled WGS sequence"/>
</dbReference>
<dbReference type="GO" id="GO:0005737">
    <property type="term" value="C:cytoplasm"/>
    <property type="evidence" value="ECO:0007669"/>
    <property type="project" value="TreeGrafter"/>
</dbReference>
<accession>A0A3S1CYU7</accession>
<dbReference type="GO" id="GO:0061928">
    <property type="term" value="F:glutathione specific gamma-glutamylcyclotransferase activity"/>
    <property type="evidence" value="ECO:0007669"/>
    <property type="project" value="UniProtKB-EC"/>
</dbReference>
<dbReference type="PANTHER" id="PTHR12192:SF2">
    <property type="entry name" value="GLUTATHIONE-SPECIFIC GAMMA-GLUTAMYLCYCLOTRANSFERASE 2"/>
    <property type="match status" value="1"/>
</dbReference>
<keyword evidence="3" id="KW-0808">Transferase</keyword>
<sequence>MALTRTTLATGYLQKMVQQSPELEAHILTQTELQKSIQQTLQQRLSHDNIWIFAYGSLIWNPILKYSERITGKIYGWHRRFCLRMPVGRGTPEQPGLTLALEKGGSCCGVAYRITKEHLDSELLLLWQREMVVGSYIPRWVKVFADDKELEAIAFTVNRKHPLYAPNLSLVQIAAVVSTAKGELGSCADYLLQTIEGLSGCNITDRNLVMVRSGLKMAPVKIS</sequence>
<name>A0A3S1CYU7_9CYAN</name>
<dbReference type="Pfam" id="PF04752">
    <property type="entry name" value="ChaC"/>
    <property type="match status" value="1"/>
</dbReference>
<dbReference type="PANTHER" id="PTHR12192">
    <property type="entry name" value="CATION TRANSPORT PROTEIN CHAC-RELATED"/>
    <property type="match status" value="1"/>
</dbReference>
<keyword evidence="4" id="KW-1185">Reference proteome</keyword>
<evidence type="ECO:0000256" key="1">
    <source>
        <dbReference type="ARBA" id="ARBA00012344"/>
    </source>
</evidence>
<dbReference type="EC" id="4.3.2.7" evidence="1"/>
<dbReference type="InterPro" id="IPR006840">
    <property type="entry name" value="ChaC"/>
</dbReference>
<comment type="caution">
    <text evidence="3">The sequence shown here is derived from an EMBL/GenBank/DDBJ whole genome shotgun (WGS) entry which is preliminary data.</text>
</comment>